<protein>
    <submittedName>
        <fullName evidence="2">Uncharacterized protein</fullName>
    </submittedName>
</protein>
<comment type="caution">
    <text evidence="2">The sequence shown here is derived from an EMBL/GenBank/DDBJ whole genome shotgun (WGS) entry which is preliminary data.</text>
</comment>
<reference evidence="3" key="1">
    <citation type="journal article" date="2019" name="Int. J. Syst. Evol. Microbiol.">
        <title>The Global Catalogue of Microorganisms (GCM) 10K type strain sequencing project: providing services to taxonomists for standard genome sequencing and annotation.</title>
        <authorList>
            <consortium name="The Broad Institute Genomics Platform"/>
            <consortium name="The Broad Institute Genome Sequencing Center for Infectious Disease"/>
            <person name="Wu L."/>
            <person name="Ma J."/>
        </authorList>
    </citation>
    <scope>NUCLEOTIDE SEQUENCE [LARGE SCALE GENOMIC DNA]</scope>
    <source>
        <strain evidence="3">JCM 17688</strain>
    </source>
</reference>
<accession>A0ABP8J6H8</accession>
<feature type="region of interest" description="Disordered" evidence="1">
    <location>
        <begin position="63"/>
        <end position="83"/>
    </location>
</feature>
<organism evidence="2 3">
    <name type="scientific">Tsukamurella soli</name>
    <dbReference type="NCBI Taxonomy" id="644556"/>
    <lineage>
        <taxon>Bacteria</taxon>
        <taxon>Bacillati</taxon>
        <taxon>Actinomycetota</taxon>
        <taxon>Actinomycetes</taxon>
        <taxon>Mycobacteriales</taxon>
        <taxon>Tsukamurellaceae</taxon>
        <taxon>Tsukamurella</taxon>
    </lineage>
</organism>
<proteinExistence type="predicted"/>
<dbReference type="EMBL" id="BAABFR010000008">
    <property type="protein sequence ID" value="GAA4385956.1"/>
    <property type="molecule type" value="Genomic_DNA"/>
</dbReference>
<name>A0ABP8J6H8_9ACTN</name>
<evidence type="ECO:0000313" key="2">
    <source>
        <dbReference type="EMBL" id="GAA4385956.1"/>
    </source>
</evidence>
<keyword evidence="3" id="KW-1185">Reference proteome</keyword>
<evidence type="ECO:0000313" key="3">
    <source>
        <dbReference type="Proteomes" id="UP001500635"/>
    </source>
</evidence>
<dbReference type="Proteomes" id="UP001500635">
    <property type="component" value="Unassembled WGS sequence"/>
</dbReference>
<gene>
    <name evidence="2" type="ORF">GCM10023147_08440</name>
</gene>
<evidence type="ECO:0000256" key="1">
    <source>
        <dbReference type="SAM" id="MobiDB-lite"/>
    </source>
</evidence>
<sequence length="83" mass="8644">MRNIRSIPLSWGMCSAGPDKPIPLGAQLRGETPLRIQVAGVDAAHTVTDAADLLDLRIGRAAGGDAARCGPVDPGSTLRTQRL</sequence>